<dbReference type="Gene3D" id="3.30.40.10">
    <property type="entry name" value="Zinc/RING finger domain, C3HC4 (zinc finger)"/>
    <property type="match status" value="1"/>
</dbReference>
<evidence type="ECO:0000256" key="1">
    <source>
        <dbReference type="ARBA" id="ARBA00022723"/>
    </source>
</evidence>
<feature type="compositionally biased region" description="Basic and acidic residues" evidence="5">
    <location>
        <begin position="388"/>
        <end position="410"/>
    </location>
</feature>
<feature type="compositionally biased region" description="Pro residues" evidence="5">
    <location>
        <begin position="286"/>
        <end position="304"/>
    </location>
</feature>
<feature type="domain" description="PHD-type" evidence="6">
    <location>
        <begin position="13"/>
        <end position="81"/>
    </location>
</feature>
<keyword evidence="2 4" id="KW-0863">Zinc-finger</keyword>
<evidence type="ECO:0000256" key="2">
    <source>
        <dbReference type="ARBA" id="ARBA00022771"/>
    </source>
</evidence>
<dbReference type="GO" id="GO:0008270">
    <property type="term" value="F:zinc ion binding"/>
    <property type="evidence" value="ECO:0007669"/>
    <property type="project" value="UniProtKB-KW"/>
</dbReference>
<dbReference type="AlphaFoldDB" id="A0A4Q9MHA3"/>
<accession>A0A4Q9MHA3</accession>
<dbReference type="OrthoDB" id="10033786at2759"/>
<dbReference type="SMART" id="SM00249">
    <property type="entry name" value="PHD"/>
    <property type="match status" value="1"/>
</dbReference>
<evidence type="ECO:0000256" key="4">
    <source>
        <dbReference type="PROSITE-ProRule" id="PRU00146"/>
    </source>
</evidence>
<dbReference type="InterPro" id="IPR019787">
    <property type="entry name" value="Znf_PHD-finger"/>
</dbReference>
<gene>
    <name evidence="7" type="ORF">BD311DRAFT_763372</name>
</gene>
<dbReference type="InterPro" id="IPR019786">
    <property type="entry name" value="Zinc_finger_PHD-type_CS"/>
</dbReference>
<dbReference type="InterPro" id="IPR013083">
    <property type="entry name" value="Znf_RING/FYVE/PHD"/>
</dbReference>
<dbReference type="EMBL" id="ML143452">
    <property type="protein sequence ID" value="TBU25968.1"/>
    <property type="molecule type" value="Genomic_DNA"/>
</dbReference>
<feature type="compositionally biased region" description="Polar residues" evidence="5">
    <location>
        <begin position="214"/>
        <end position="228"/>
    </location>
</feature>
<feature type="region of interest" description="Disordered" evidence="5">
    <location>
        <begin position="250"/>
        <end position="309"/>
    </location>
</feature>
<dbReference type="Proteomes" id="UP000292957">
    <property type="component" value="Unassembled WGS sequence"/>
</dbReference>
<feature type="region of interest" description="Disordered" evidence="5">
    <location>
        <begin position="386"/>
        <end position="468"/>
    </location>
</feature>
<protein>
    <recommendedName>
        <fullName evidence="6">PHD-type domain-containing protein</fullName>
    </recommendedName>
</protein>
<feature type="region of interest" description="Disordered" evidence="5">
    <location>
        <begin position="164"/>
        <end position="234"/>
    </location>
</feature>
<dbReference type="SUPFAM" id="SSF57903">
    <property type="entry name" value="FYVE/PHD zinc finger"/>
    <property type="match status" value="1"/>
</dbReference>
<dbReference type="InterPro" id="IPR011011">
    <property type="entry name" value="Znf_FYVE_PHD"/>
</dbReference>
<feature type="region of interest" description="Disordered" evidence="5">
    <location>
        <begin position="84"/>
        <end position="133"/>
    </location>
</feature>
<keyword evidence="1" id="KW-0479">Metal-binding</keyword>
<dbReference type="PROSITE" id="PS01359">
    <property type="entry name" value="ZF_PHD_1"/>
    <property type="match status" value="1"/>
</dbReference>
<dbReference type="InterPro" id="IPR001965">
    <property type="entry name" value="Znf_PHD"/>
</dbReference>
<proteinExistence type="predicted"/>
<name>A0A4Q9MHA3_9APHY</name>
<evidence type="ECO:0000256" key="3">
    <source>
        <dbReference type="ARBA" id="ARBA00022833"/>
    </source>
</evidence>
<evidence type="ECO:0000313" key="7">
    <source>
        <dbReference type="EMBL" id="TBU25968.1"/>
    </source>
</evidence>
<evidence type="ECO:0000259" key="6">
    <source>
        <dbReference type="PROSITE" id="PS50016"/>
    </source>
</evidence>
<organism evidence="7">
    <name type="scientific">Dichomitus squalens</name>
    <dbReference type="NCBI Taxonomy" id="114155"/>
    <lineage>
        <taxon>Eukaryota</taxon>
        <taxon>Fungi</taxon>
        <taxon>Dikarya</taxon>
        <taxon>Basidiomycota</taxon>
        <taxon>Agaricomycotina</taxon>
        <taxon>Agaricomycetes</taxon>
        <taxon>Polyporales</taxon>
        <taxon>Polyporaceae</taxon>
        <taxon>Dichomitus</taxon>
    </lineage>
</organism>
<evidence type="ECO:0000256" key="5">
    <source>
        <dbReference type="SAM" id="MobiDB-lite"/>
    </source>
</evidence>
<keyword evidence="3" id="KW-0862">Zinc</keyword>
<sequence length="544" mass="59441">MSATTAVHIPTPKVPCHRCKQIHDTPAAVLMACAKCERAWHHTCHVPPVSEKEILERIDLDKQGKRDVGLRAWQCRRCTKKIRVEPPPPALPAAGPSDGTTQTFVPRLQFDSSSSEHPHSLGQVTTNIPPRARPSAPVPTLIIEDEDITIVDDCSQQCQPIIAQNNPAGKDPPVIERSSGNQPQKPRAPVVVLPEPPHTVASTWDVSNAHPLTHGNSRNQNSTRLSKTAQKRPMQAPLTIAPLHAAGGSAITYAGPSARPGRSFPSPPDSPHPRPTRTALTSPRPDQSPSPHPHPVQPEPPVPQTEPQASIAANTKTISSADIRALISNMRSDGRLAPPPDVQYIHTRARNPDPAFVTFQAGPSLRPSQSRARKLAYELTINPGLEAAEPKLNDPDKREMDVDGRGRSEPEPEPTPLEEFNGEAGQELEDPHNIDDLYGDVAPRYRNQPPRRSKSKTIPPPSPPQETTLLFSALDKRPSKPDALGLLLDKQLRIEENRRAKGNAASRPRKLVAPQELKGKALKRKQKTGLYFSIHEEREQAAAG</sequence>
<feature type="compositionally biased region" description="Polar residues" evidence="5">
    <location>
        <begin position="98"/>
        <end position="113"/>
    </location>
</feature>
<dbReference type="PROSITE" id="PS50016">
    <property type="entry name" value="ZF_PHD_2"/>
    <property type="match status" value="1"/>
</dbReference>
<reference evidence="7" key="1">
    <citation type="submission" date="2019-01" db="EMBL/GenBank/DDBJ databases">
        <title>Draft genome sequences of three monokaryotic isolates of the white-rot basidiomycete fungus Dichomitus squalens.</title>
        <authorList>
            <consortium name="DOE Joint Genome Institute"/>
            <person name="Lopez S.C."/>
            <person name="Andreopoulos B."/>
            <person name="Pangilinan J."/>
            <person name="Lipzen A."/>
            <person name="Riley R."/>
            <person name="Ahrendt S."/>
            <person name="Ng V."/>
            <person name="Barry K."/>
            <person name="Daum C."/>
            <person name="Grigoriev I.V."/>
            <person name="Hilden K.S."/>
            <person name="Makela M.R."/>
            <person name="de Vries R.P."/>
        </authorList>
    </citation>
    <scope>NUCLEOTIDE SEQUENCE [LARGE SCALE GENOMIC DNA]</scope>
    <source>
        <strain evidence="7">OM18370.1</strain>
    </source>
</reference>